<proteinExistence type="predicted"/>
<protein>
    <recommendedName>
        <fullName evidence="4">DUF1310 family protein</fullName>
    </recommendedName>
</protein>
<keyword evidence="3" id="KW-1185">Reference proteome</keyword>
<dbReference type="RefSeq" id="WP_191692622.1">
    <property type="nucleotide sequence ID" value="NZ_JACSQN010000001.1"/>
</dbReference>
<gene>
    <name evidence="2" type="ORF">H9649_00150</name>
</gene>
<keyword evidence="1" id="KW-0472">Membrane</keyword>
<sequence>MKNSLKYVGIVIIGAIAVFLGNLLFTEYQSYKHEKEIEKVVAERLKIESAEAMELAIRSVEFGKPRIKENEDKYKLTISNSGDKYIGGYFYLYLYDDNNNEILRELMSIPSFGLTPYGDYVFEGYIDKEYINKVRDYKIKGANLYASQ</sequence>
<dbReference type="EMBL" id="JACSQN010000001">
    <property type="protein sequence ID" value="MBD7982973.1"/>
    <property type="molecule type" value="Genomic_DNA"/>
</dbReference>
<name>A0ABR8U4L5_9BACL</name>
<evidence type="ECO:0000256" key="1">
    <source>
        <dbReference type="SAM" id="Phobius"/>
    </source>
</evidence>
<evidence type="ECO:0008006" key="4">
    <source>
        <dbReference type="Google" id="ProtNLM"/>
    </source>
</evidence>
<reference evidence="2 3" key="1">
    <citation type="submission" date="2020-08" db="EMBL/GenBank/DDBJ databases">
        <title>A Genomic Blueprint of the Chicken Gut Microbiome.</title>
        <authorList>
            <person name="Gilroy R."/>
            <person name="Ravi A."/>
            <person name="Getino M."/>
            <person name="Pursley I."/>
            <person name="Horton D.L."/>
            <person name="Alikhan N.-F."/>
            <person name="Baker D."/>
            <person name="Gharbi K."/>
            <person name="Hall N."/>
            <person name="Watson M."/>
            <person name="Adriaenssens E.M."/>
            <person name="Foster-Nyarko E."/>
            <person name="Jarju S."/>
            <person name="Secka A."/>
            <person name="Antonio M."/>
            <person name="Oren A."/>
            <person name="Chaudhuri R."/>
            <person name="La Ragione R.M."/>
            <person name="Hildebrand F."/>
            <person name="Pallen M.J."/>
        </authorList>
    </citation>
    <scope>NUCLEOTIDE SEQUENCE [LARGE SCALE GENOMIC DNA]</scope>
    <source>
        <strain evidence="2 3">Sa2YVA2</strain>
    </source>
</reference>
<evidence type="ECO:0000313" key="2">
    <source>
        <dbReference type="EMBL" id="MBD7982973.1"/>
    </source>
</evidence>
<keyword evidence="1" id="KW-0812">Transmembrane</keyword>
<dbReference type="Proteomes" id="UP000626786">
    <property type="component" value="Unassembled WGS sequence"/>
</dbReference>
<organism evidence="2 3">
    <name type="scientific">Sporosarcina quadrami</name>
    <dbReference type="NCBI Taxonomy" id="2762234"/>
    <lineage>
        <taxon>Bacteria</taxon>
        <taxon>Bacillati</taxon>
        <taxon>Bacillota</taxon>
        <taxon>Bacilli</taxon>
        <taxon>Bacillales</taxon>
        <taxon>Caryophanaceae</taxon>
        <taxon>Sporosarcina</taxon>
    </lineage>
</organism>
<evidence type="ECO:0000313" key="3">
    <source>
        <dbReference type="Proteomes" id="UP000626786"/>
    </source>
</evidence>
<accession>A0ABR8U4L5</accession>
<feature type="transmembrane region" description="Helical" evidence="1">
    <location>
        <begin position="6"/>
        <end position="25"/>
    </location>
</feature>
<keyword evidence="1" id="KW-1133">Transmembrane helix</keyword>
<comment type="caution">
    <text evidence="2">The sequence shown here is derived from an EMBL/GenBank/DDBJ whole genome shotgun (WGS) entry which is preliminary data.</text>
</comment>